<reference evidence="1 2" key="1">
    <citation type="submission" date="2023-02" db="EMBL/GenBank/DDBJ databases">
        <title>Dictyobacter halimunensis sp. nov., a new member of the class Ktedonobacteria from forest soil in a geothermal area.</title>
        <authorList>
            <person name="Rachmania M.K."/>
            <person name="Ningsih F."/>
            <person name="Sakai Y."/>
            <person name="Yabe S."/>
            <person name="Yokota A."/>
            <person name="Sjamsuridzal W."/>
        </authorList>
    </citation>
    <scope>NUCLEOTIDE SEQUENCE [LARGE SCALE GENOMIC DNA]</scope>
    <source>
        <strain evidence="1 2">S3.2.2.5</strain>
    </source>
</reference>
<comment type="caution">
    <text evidence="1">The sequence shown here is derived from an EMBL/GenBank/DDBJ whole genome shotgun (WGS) entry which is preliminary data.</text>
</comment>
<sequence length="347" mass="38020">MPEPPARGDRTPSSYTPYLYIPYDGTDKGKRPLSKQIQFWASPHIFVDKTDAFGNVVPGEEITISARVFNGGQKAALPFVSVQFFVFNSSLAFTAANSLYTATVQPLQQIAAGSYIEVTSPKPWIPEPLDNGHPCIVVQCDTVEEGSDGLKYPFFPALDRHVAQHNMTVANPTAGQKLLLHASNPFKRAVAYRLALSSLLIRGDFDDLRQGNVPTLMSLLASIETDSKPGFIEQQLNMRKKNITGMELGVNLEDIQYQQEAPGDQTVSITLQNYIQQLNANDPDFNPQTLGNTLGTFELAPDTACDLLISAQPTDLGGDGYIVHHFTQIIENCVVGGYTLVVPPMNF</sequence>
<protein>
    <recommendedName>
        <fullName evidence="3">CARDB domain-containing protein</fullName>
    </recommendedName>
</protein>
<dbReference type="EMBL" id="BSRI01000001">
    <property type="protein sequence ID" value="GLV53254.1"/>
    <property type="molecule type" value="Genomic_DNA"/>
</dbReference>
<dbReference type="Proteomes" id="UP001344906">
    <property type="component" value="Unassembled WGS sequence"/>
</dbReference>
<evidence type="ECO:0000313" key="2">
    <source>
        <dbReference type="Proteomes" id="UP001344906"/>
    </source>
</evidence>
<accession>A0ABQ6FI52</accession>
<evidence type="ECO:0000313" key="1">
    <source>
        <dbReference type="EMBL" id="GLV53254.1"/>
    </source>
</evidence>
<organism evidence="1 2">
    <name type="scientific">Dictyobacter halimunensis</name>
    <dbReference type="NCBI Taxonomy" id="3026934"/>
    <lineage>
        <taxon>Bacteria</taxon>
        <taxon>Bacillati</taxon>
        <taxon>Chloroflexota</taxon>
        <taxon>Ktedonobacteria</taxon>
        <taxon>Ktedonobacterales</taxon>
        <taxon>Dictyobacteraceae</taxon>
        <taxon>Dictyobacter</taxon>
    </lineage>
</organism>
<proteinExistence type="predicted"/>
<gene>
    <name evidence="1" type="ORF">KDH_01090</name>
</gene>
<evidence type="ECO:0008006" key="3">
    <source>
        <dbReference type="Google" id="ProtNLM"/>
    </source>
</evidence>
<keyword evidence="2" id="KW-1185">Reference proteome</keyword>
<dbReference type="RefSeq" id="WP_338246727.1">
    <property type="nucleotide sequence ID" value="NZ_BSRI01000001.1"/>
</dbReference>
<name>A0ABQ6FI52_9CHLR</name>